<dbReference type="PANTHER" id="PTHR48100:SF1">
    <property type="entry name" value="HISTIDINE PHOSPHATASE FAMILY PROTEIN-RELATED"/>
    <property type="match status" value="1"/>
</dbReference>
<dbReference type="InterPro" id="IPR013078">
    <property type="entry name" value="His_Pase_superF_clade-1"/>
</dbReference>
<accession>A0A4U1D423</accession>
<dbReference type="Gene3D" id="3.40.50.1240">
    <property type="entry name" value="Phosphoglycerate mutase-like"/>
    <property type="match status" value="1"/>
</dbReference>
<dbReference type="RefSeq" id="WP_136832830.1">
    <property type="nucleotide sequence ID" value="NZ_SWBM01000004.1"/>
</dbReference>
<dbReference type="Pfam" id="PF00300">
    <property type="entry name" value="His_Phos_1"/>
    <property type="match status" value="1"/>
</dbReference>
<dbReference type="OrthoDB" id="2435937at2"/>
<organism evidence="1 2">
    <name type="scientific">Robertmurraya kyonggiensis</name>
    <dbReference type="NCBI Taxonomy" id="1037680"/>
    <lineage>
        <taxon>Bacteria</taxon>
        <taxon>Bacillati</taxon>
        <taxon>Bacillota</taxon>
        <taxon>Bacilli</taxon>
        <taxon>Bacillales</taxon>
        <taxon>Bacillaceae</taxon>
        <taxon>Robertmurraya</taxon>
    </lineage>
</organism>
<dbReference type="GO" id="GO:0005737">
    <property type="term" value="C:cytoplasm"/>
    <property type="evidence" value="ECO:0007669"/>
    <property type="project" value="TreeGrafter"/>
</dbReference>
<dbReference type="GO" id="GO:0016791">
    <property type="term" value="F:phosphatase activity"/>
    <property type="evidence" value="ECO:0007669"/>
    <property type="project" value="TreeGrafter"/>
</dbReference>
<dbReference type="InterPro" id="IPR029033">
    <property type="entry name" value="His_PPase_superfam"/>
</dbReference>
<evidence type="ECO:0000313" key="1">
    <source>
        <dbReference type="EMBL" id="TKC15886.1"/>
    </source>
</evidence>
<reference evidence="1 2" key="1">
    <citation type="journal article" date="2011" name="J. Microbiol.">
        <title>Bacillus kyonggiensis sp. nov., isolated from soil of a lettuce field.</title>
        <authorList>
            <person name="Dong K."/>
            <person name="Lee S."/>
        </authorList>
    </citation>
    <scope>NUCLEOTIDE SEQUENCE [LARGE SCALE GENOMIC DNA]</scope>
    <source>
        <strain evidence="1 2">NB22</strain>
    </source>
</reference>
<gene>
    <name evidence="1" type="ORF">FA727_17365</name>
</gene>
<dbReference type="AlphaFoldDB" id="A0A4U1D423"/>
<dbReference type="InterPro" id="IPR050275">
    <property type="entry name" value="PGM_Phosphatase"/>
</dbReference>
<dbReference type="EMBL" id="SWBM01000004">
    <property type="protein sequence ID" value="TKC15886.1"/>
    <property type="molecule type" value="Genomic_DNA"/>
</dbReference>
<evidence type="ECO:0000313" key="2">
    <source>
        <dbReference type="Proteomes" id="UP000307756"/>
    </source>
</evidence>
<sequence>MDILFIRHGQGEHTLDIPKSFQIENPSLTSKGMEQAKLLRKTFPLSHNDVIFISPLRRTLQTAQIWSEKIACRKIVSPLVSPRMFPLLPNKNTLPCDTLPVVATIKKEFPNFEVDMTVSHDLWIDGINILPEHEFINVGKEFIAACKSLHKEKMYIVSHDGTITSYRQLISGEKLSREDFQFETGWAKVSC</sequence>
<dbReference type="PANTHER" id="PTHR48100">
    <property type="entry name" value="BROAD-SPECIFICITY PHOSPHATASE YOR283W-RELATED"/>
    <property type="match status" value="1"/>
</dbReference>
<name>A0A4U1D423_9BACI</name>
<dbReference type="SUPFAM" id="SSF53254">
    <property type="entry name" value="Phosphoglycerate mutase-like"/>
    <property type="match status" value="1"/>
</dbReference>
<keyword evidence="2" id="KW-1185">Reference proteome</keyword>
<protein>
    <submittedName>
        <fullName evidence="1">Histidine phosphatase family protein</fullName>
    </submittedName>
</protein>
<dbReference type="Proteomes" id="UP000307756">
    <property type="component" value="Unassembled WGS sequence"/>
</dbReference>
<dbReference type="CDD" id="cd07040">
    <property type="entry name" value="HP"/>
    <property type="match status" value="1"/>
</dbReference>
<proteinExistence type="predicted"/>
<comment type="caution">
    <text evidence="1">The sequence shown here is derived from an EMBL/GenBank/DDBJ whole genome shotgun (WGS) entry which is preliminary data.</text>
</comment>
<dbReference type="SMART" id="SM00855">
    <property type="entry name" value="PGAM"/>
    <property type="match status" value="1"/>
</dbReference>